<dbReference type="Proteomes" id="UP000195521">
    <property type="component" value="Unassembled WGS sequence"/>
</dbReference>
<proteinExistence type="predicted"/>
<accession>A0A1Y1JHQ7</accession>
<comment type="caution">
    <text evidence="2">The sequence shown here is derived from an EMBL/GenBank/DDBJ whole genome shotgun (WGS) entry which is preliminary data.</text>
</comment>
<protein>
    <submittedName>
        <fullName evidence="2">Uncharacterized protein</fullName>
    </submittedName>
</protein>
<reference evidence="3" key="1">
    <citation type="submission" date="2017-04" db="EMBL/GenBank/DDBJ databases">
        <title>Plasmodium gonderi genome.</title>
        <authorList>
            <person name="Arisue N."/>
            <person name="Honma H."/>
            <person name="Kawai S."/>
            <person name="Tougan T."/>
            <person name="Tanabe K."/>
            <person name="Horii T."/>
        </authorList>
    </citation>
    <scope>NUCLEOTIDE SEQUENCE [LARGE SCALE GENOMIC DNA]</scope>
    <source>
        <strain evidence="3">ATCC 30045</strain>
    </source>
</reference>
<evidence type="ECO:0000313" key="2">
    <source>
        <dbReference type="EMBL" id="GAW80757.1"/>
    </source>
</evidence>
<dbReference type="RefSeq" id="XP_028543346.1">
    <property type="nucleotide sequence ID" value="XM_028687545.1"/>
</dbReference>
<name>A0A1Y1JHQ7_PLAGO</name>
<dbReference type="OrthoDB" id="337525at2759"/>
<dbReference type="OMA" id="QMSGQQM"/>
<feature type="region of interest" description="Disordered" evidence="1">
    <location>
        <begin position="634"/>
        <end position="659"/>
    </location>
</feature>
<evidence type="ECO:0000313" key="3">
    <source>
        <dbReference type="Proteomes" id="UP000195521"/>
    </source>
</evidence>
<organism evidence="2 3">
    <name type="scientific">Plasmodium gonderi</name>
    <dbReference type="NCBI Taxonomy" id="77519"/>
    <lineage>
        <taxon>Eukaryota</taxon>
        <taxon>Sar</taxon>
        <taxon>Alveolata</taxon>
        <taxon>Apicomplexa</taxon>
        <taxon>Aconoidasida</taxon>
        <taxon>Haemosporida</taxon>
        <taxon>Plasmodiidae</taxon>
        <taxon>Plasmodium</taxon>
        <taxon>Plasmodium (Plasmodium)</taxon>
    </lineage>
</organism>
<dbReference type="GeneID" id="39747473"/>
<feature type="region of interest" description="Disordered" evidence="1">
    <location>
        <begin position="8"/>
        <end position="38"/>
    </location>
</feature>
<dbReference type="EMBL" id="BDQF01000009">
    <property type="protein sequence ID" value="GAW80757.1"/>
    <property type="molecule type" value="Genomic_DNA"/>
</dbReference>
<feature type="compositionally biased region" description="Basic and acidic residues" evidence="1">
    <location>
        <begin position="643"/>
        <end position="659"/>
    </location>
</feature>
<gene>
    <name evidence="2" type="ORF">PGO_083230</name>
</gene>
<sequence length="897" mass="103201">MNFLNIFTNEKKKNNESVSTPNCELQQDNNTSSPHPVTNDVKINYNHVINPKEEGGVDISPTFDNVQQVNMRNHHMYNSVIPTHFESAANALITVPTETEMHIPPAKLGNLIPGLSLINMSGTSVGDTSISVSNVNHPSVNQPIMSHLNLSCDNMSTVQLDSQLNSKLDNQLDSRLNNQLDSRLNNQLDSRLNNQLDSRLNNQLDSRLNNQLNSQLNSKLDNQLDSRLNNQLDNQLNSCNGYEQKENYEYVSGNLSRCMSYDDGELFAYMQKRKEEGGLHNCSFYNTHVKDTYGEHDKCSVRDTYNSSRNHASQYRNATNHSVASNLACIQNADKDMTNQNYFINSTSIHENYQSKSDVHVKNTNVQIAHDNITSGGYMNSKQKYTDELCNESYRESYNKYNNSETQGVDNIKTSGLQYGHAKEGNDNTTTGNMMIPITGLMNNSVDYVFTNRNNIDGMNGQETMNNNYESNVVHSFGHQINGMNNIIQQNVTDRKKGQNIINNQSYMNLYTPPVGNTDSNSGEINKITSSKSKEKMKRKKGVLNNYNYEQDVLPNFSPDMKKNNKISGRHHRDNMKKFTQINDTMNHVNNDSEFFGKAFLENGTSSISSSSGSKIDHSCSVNTANKIDAYNGEILHSKKKEQRGNREKQYGTEDKESVRGTNRIILDEEEEEGEVEKKWKRHKKGKDSIIRKTVRWAENEEAHNSKGSTVTHDIEEDDEKGVEYYYEKTMDFLKKEFSINNMDKKNKYINDRDILEKTPFFKLVNFEKKLATERKRVLNYYNEDRKQIYSSSINKDKQFSHIFFNNEKYYDAKEILAYLLPYHTFYLDNICVDSYDDDQEYPENFQNDVKEIEKGISQIKDSFRSYTNPSVVWSFNKIIDRTDDQYNKRKKKIANS</sequence>
<keyword evidence="3" id="KW-1185">Reference proteome</keyword>
<evidence type="ECO:0000256" key="1">
    <source>
        <dbReference type="SAM" id="MobiDB-lite"/>
    </source>
</evidence>
<feature type="compositionally biased region" description="Polar residues" evidence="1">
    <location>
        <begin position="16"/>
        <end position="36"/>
    </location>
</feature>
<dbReference type="AlphaFoldDB" id="A0A1Y1JHQ7"/>